<proteinExistence type="predicted"/>
<dbReference type="AlphaFoldDB" id="A0A8H7TKS2"/>
<feature type="domain" description="2EXR" evidence="1">
    <location>
        <begin position="4"/>
        <end position="80"/>
    </location>
</feature>
<accession>A0A8H7TKS2</accession>
<keyword evidence="3" id="KW-1185">Reference proteome</keyword>
<gene>
    <name evidence="2" type="ORF">IFR04_006285</name>
</gene>
<dbReference type="Pfam" id="PF20150">
    <property type="entry name" value="2EXR"/>
    <property type="match status" value="1"/>
</dbReference>
<protein>
    <recommendedName>
        <fullName evidence="1">2EXR domain-containing protein</fullName>
    </recommendedName>
</protein>
<name>A0A8H7TKS2_9HELO</name>
<dbReference type="Proteomes" id="UP000664132">
    <property type="component" value="Unassembled WGS sequence"/>
</dbReference>
<evidence type="ECO:0000259" key="1">
    <source>
        <dbReference type="Pfam" id="PF20150"/>
    </source>
</evidence>
<evidence type="ECO:0000313" key="3">
    <source>
        <dbReference type="Proteomes" id="UP000664132"/>
    </source>
</evidence>
<organism evidence="2 3">
    <name type="scientific">Cadophora malorum</name>
    <dbReference type="NCBI Taxonomy" id="108018"/>
    <lineage>
        <taxon>Eukaryota</taxon>
        <taxon>Fungi</taxon>
        <taxon>Dikarya</taxon>
        <taxon>Ascomycota</taxon>
        <taxon>Pezizomycotina</taxon>
        <taxon>Leotiomycetes</taxon>
        <taxon>Helotiales</taxon>
        <taxon>Ploettnerulaceae</taxon>
        <taxon>Cadophora</taxon>
    </lineage>
</organism>
<dbReference type="InterPro" id="IPR045518">
    <property type="entry name" value="2EXR"/>
</dbReference>
<reference evidence="2" key="1">
    <citation type="submission" date="2021-02" db="EMBL/GenBank/DDBJ databases">
        <title>Genome sequence Cadophora malorum strain M34.</title>
        <authorList>
            <person name="Stefanovic E."/>
            <person name="Vu D."/>
            <person name="Scully C."/>
            <person name="Dijksterhuis J."/>
            <person name="Roader J."/>
            <person name="Houbraken J."/>
        </authorList>
    </citation>
    <scope>NUCLEOTIDE SEQUENCE</scope>
    <source>
        <strain evidence="2">M34</strain>
    </source>
</reference>
<evidence type="ECO:0000313" key="2">
    <source>
        <dbReference type="EMBL" id="KAG4420578.1"/>
    </source>
</evidence>
<dbReference type="PANTHER" id="PTHR35910:SF1">
    <property type="entry name" value="2EXR DOMAIN-CONTAINING PROTEIN"/>
    <property type="match status" value="1"/>
</dbReference>
<dbReference type="PANTHER" id="PTHR35910">
    <property type="entry name" value="2EXR DOMAIN-CONTAINING PROTEIN"/>
    <property type="match status" value="1"/>
</dbReference>
<dbReference type="OrthoDB" id="3473305at2759"/>
<comment type="caution">
    <text evidence="2">The sequence shown here is derived from an EMBL/GenBank/DDBJ whole genome shotgun (WGS) entry which is preliminary data.</text>
</comment>
<dbReference type="EMBL" id="JAFJYH010000081">
    <property type="protein sequence ID" value="KAG4420578.1"/>
    <property type="molecule type" value="Genomic_DNA"/>
</dbReference>
<sequence>MATFHPFSRLIPELRIQIWALAVEDRVVRVKLGKGFYSPSPVPAVTRVCRESRACCAYQKDFNVGSRGRHIWVNFNYDIIHVQASNLFVLPKESIKNLRVELVDEEGKEINEQWMFDYKHEFSNFPRLETVDLLVPDELRFYAEDIDETYFGNCKKENVRVASIETGEWIDKGTSAAYWDYIESFGGTDLGSMTRIAEETLEERLDDIKKLEMPRPRIALDYP</sequence>